<evidence type="ECO:0000256" key="2">
    <source>
        <dbReference type="ARBA" id="ARBA00022679"/>
    </source>
</evidence>
<gene>
    <name evidence="3" type="ORF">C1H46_037964</name>
</gene>
<dbReference type="FunFam" id="3.40.50.2000:FF:000138">
    <property type="entry name" value="Glycosyltransferase"/>
    <property type="match status" value="1"/>
</dbReference>
<name>A0A540KQG7_MALBA</name>
<protein>
    <recommendedName>
        <fullName evidence="5">UDP-glycosyltransferases domain-containing protein</fullName>
    </recommendedName>
</protein>
<dbReference type="AlphaFoldDB" id="A0A540KQG7"/>
<dbReference type="EMBL" id="VIEB01001027">
    <property type="protein sequence ID" value="TQD76473.1"/>
    <property type="molecule type" value="Genomic_DNA"/>
</dbReference>
<dbReference type="Gene3D" id="3.40.50.2000">
    <property type="entry name" value="Glycogen Phosphorylase B"/>
    <property type="match status" value="3"/>
</dbReference>
<evidence type="ECO:0008006" key="5">
    <source>
        <dbReference type="Google" id="ProtNLM"/>
    </source>
</evidence>
<proteinExistence type="inferred from homology"/>
<dbReference type="GO" id="GO:0080044">
    <property type="term" value="F:quercetin 7-O-glucosyltransferase activity"/>
    <property type="evidence" value="ECO:0007669"/>
    <property type="project" value="TreeGrafter"/>
</dbReference>
<keyword evidence="2" id="KW-0808">Transferase</keyword>
<reference evidence="3 4" key="1">
    <citation type="journal article" date="2019" name="G3 (Bethesda)">
        <title>Sequencing of a Wild Apple (Malus baccata) Genome Unravels the Differences Between Cultivated and Wild Apple Species Regarding Disease Resistance and Cold Tolerance.</title>
        <authorList>
            <person name="Chen X."/>
        </authorList>
    </citation>
    <scope>NUCLEOTIDE SEQUENCE [LARGE SCALE GENOMIC DNA]</scope>
    <source>
        <strain evidence="4">cv. Shandingzi</strain>
        <tissue evidence="3">Leaves</tissue>
    </source>
</reference>
<dbReference type="Proteomes" id="UP000315295">
    <property type="component" value="Unassembled WGS sequence"/>
</dbReference>
<dbReference type="PANTHER" id="PTHR11926:SF774">
    <property type="entry name" value="UDP-GLYCOSYLTRANSFERASE 85A1-RELATED"/>
    <property type="match status" value="1"/>
</dbReference>
<dbReference type="GO" id="GO:0080043">
    <property type="term" value="F:quercetin 3-O-glucosyltransferase activity"/>
    <property type="evidence" value="ECO:0007669"/>
    <property type="project" value="TreeGrafter"/>
</dbReference>
<dbReference type="CDD" id="cd03784">
    <property type="entry name" value="GT1_Gtf-like"/>
    <property type="match status" value="1"/>
</dbReference>
<dbReference type="PANTHER" id="PTHR11926">
    <property type="entry name" value="GLUCOSYL/GLUCURONOSYL TRANSFERASES"/>
    <property type="match status" value="1"/>
</dbReference>
<dbReference type="InterPro" id="IPR002213">
    <property type="entry name" value="UDP_glucos_trans"/>
</dbReference>
<dbReference type="STRING" id="106549.A0A540KQG7"/>
<sequence>MDTTSKVCHVVAMPYPGRGHVNPMINLCKLLAAKKNDILITVVVTEEWLGFIGPEPKPDNIRFSTIPNVLPSELVRGANHPAFYDAVMTKMGAPFERLLDQIQPPVATIIADIELLWAVSAGRRRDIPVASLSTPSASFFHLLFRNRELNLLGIIKVEHLMDHFNVDSTTVGHVAAMPFPGRGHINPMMNLCKLLASKNPQLLVTFIITEEWLSFIGSDPKPDNIRFSTIPNVIPAERLKATDFPGFYEAVMTKMEAPFELLLSQLDPPATAVIADIEVRWGVGVGIRRNIPVALLWTMPAAFLSMLHRFNIFSQNKDIPLECFDSGDQIPGISSSDLADLGEVFRRTDPKVMKLALECISWVPKAQCLLFTSFHELEPETFHSLRAEFPFPVYPIGPAIPYLELGKNSSVSVGDNGIDYMKWLDSQPKASVLYISLGSFLSVSNMQMDEIAAGLKRSGVRFLWVARGEAARLSESYSGSDGMGLVVPWCEQLKVLCHSSVGGFWSHCGWNSTLEAVFAGVPMLTFPLFLDQIPNSRQIVEGWKIGSRVKSEVHDEKLMTREEVAELVKRFMDPESSDRIEMRRRAKELGDLCHRAIAKGGSSDTNLDDFIRDIGKATCNLQTETQVPYP</sequence>
<evidence type="ECO:0000313" key="4">
    <source>
        <dbReference type="Proteomes" id="UP000315295"/>
    </source>
</evidence>
<dbReference type="Pfam" id="PF00201">
    <property type="entry name" value="UDPGT"/>
    <property type="match status" value="1"/>
</dbReference>
<evidence type="ECO:0000256" key="1">
    <source>
        <dbReference type="ARBA" id="ARBA00009995"/>
    </source>
</evidence>
<accession>A0A540KQG7</accession>
<evidence type="ECO:0000313" key="3">
    <source>
        <dbReference type="EMBL" id="TQD76473.1"/>
    </source>
</evidence>
<comment type="similarity">
    <text evidence="1">Belongs to the UDP-glycosyltransferase family.</text>
</comment>
<organism evidence="3 4">
    <name type="scientific">Malus baccata</name>
    <name type="common">Siberian crab apple</name>
    <name type="synonym">Pyrus baccata</name>
    <dbReference type="NCBI Taxonomy" id="106549"/>
    <lineage>
        <taxon>Eukaryota</taxon>
        <taxon>Viridiplantae</taxon>
        <taxon>Streptophyta</taxon>
        <taxon>Embryophyta</taxon>
        <taxon>Tracheophyta</taxon>
        <taxon>Spermatophyta</taxon>
        <taxon>Magnoliopsida</taxon>
        <taxon>eudicotyledons</taxon>
        <taxon>Gunneridae</taxon>
        <taxon>Pentapetalae</taxon>
        <taxon>rosids</taxon>
        <taxon>fabids</taxon>
        <taxon>Rosales</taxon>
        <taxon>Rosaceae</taxon>
        <taxon>Amygdaloideae</taxon>
        <taxon>Maleae</taxon>
        <taxon>Malus</taxon>
    </lineage>
</organism>
<comment type="caution">
    <text evidence="3">The sequence shown here is derived from an EMBL/GenBank/DDBJ whole genome shotgun (WGS) entry which is preliminary data.</text>
</comment>
<dbReference type="SUPFAM" id="SSF53756">
    <property type="entry name" value="UDP-Glycosyltransferase/glycogen phosphorylase"/>
    <property type="match status" value="2"/>
</dbReference>
<keyword evidence="4" id="KW-1185">Reference proteome</keyword>